<gene>
    <name evidence="1" type="ORF">Xbud_03235</name>
</gene>
<dbReference type="RefSeq" id="WP_145956651.1">
    <property type="nucleotide sequence ID" value="NZ_CAWNNJ010000090.1"/>
</dbReference>
<proteinExistence type="predicted"/>
<dbReference type="OrthoDB" id="6438594at2"/>
<organism evidence="1 2">
    <name type="scientific">Xenorhabdus budapestensis</name>
    <dbReference type="NCBI Taxonomy" id="290110"/>
    <lineage>
        <taxon>Bacteria</taxon>
        <taxon>Pseudomonadati</taxon>
        <taxon>Pseudomonadota</taxon>
        <taxon>Gammaproteobacteria</taxon>
        <taxon>Enterobacterales</taxon>
        <taxon>Morganellaceae</taxon>
        <taxon>Xenorhabdus</taxon>
    </lineage>
</organism>
<sequence>MKRNISIDENTISMFFEKEFMQVPDRDNSLSESKYIRAIALIRDKEGITLPNISVAILETKYTNFDDVNLYATDKKTPLKSQNINTKSRGFFIDSDDNGQLIFYIYPKRLTSLVFQVESCVPGLTGHVISKNKIFIIDNNKVDHELPPIDIEGNGEYFQGDPETSYFNMLIPSYFDAKVHDTILFFVDNTYSYQSFSVENLDDLGNSYKSLPYNIFPDNKKVGFSYTIVDHLGNSRSSDELTIYYRGGGKNKPLDDLERTYSACKVYNSYGISSAHLLVNSINSRIHEVDVKNHCNNEHHEGLFIQIEGTNDPTDKTKVPVGAEVTLYLYINSVRYQISQIYQSAKKIMELQKGIYGDNKITFGIPFKYVGHIFSGQIYLDYKVNYYGDISYGKIWESQINTILPGGDAHPDNDNCPNEKTWSGIW</sequence>
<reference evidence="1 2" key="1">
    <citation type="journal article" date="2017" name="Nat. Microbiol.">
        <title>Natural product diversity associated with the nematode symbionts Photorhabdus and Xenorhabdus.</title>
        <authorList>
            <person name="Tobias N.J."/>
            <person name="Wolff H."/>
            <person name="Djahanschiri B."/>
            <person name="Grundmann F."/>
            <person name="Kronenwerth M."/>
            <person name="Shi Y.M."/>
            <person name="Simonyi S."/>
            <person name="Grun P."/>
            <person name="Shapiro-Ilan D."/>
            <person name="Pidot S.J."/>
            <person name="Stinear T.P."/>
            <person name="Ebersberger I."/>
            <person name="Bode H.B."/>
        </authorList>
    </citation>
    <scope>NUCLEOTIDE SEQUENCE [LARGE SCALE GENOMIC DNA]</scope>
    <source>
        <strain evidence="1 2">DSM 16342</strain>
    </source>
</reference>
<dbReference type="Proteomes" id="UP000225833">
    <property type="component" value="Unassembled WGS sequence"/>
</dbReference>
<protein>
    <submittedName>
        <fullName evidence="1">Uncharacterized protein</fullName>
    </submittedName>
</protein>
<evidence type="ECO:0000313" key="1">
    <source>
        <dbReference type="EMBL" id="PHM24780.1"/>
    </source>
</evidence>
<evidence type="ECO:0000313" key="2">
    <source>
        <dbReference type="Proteomes" id="UP000225833"/>
    </source>
</evidence>
<accession>A0A2D0ISE9</accession>
<dbReference type="AlphaFoldDB" id="A0A2D0ISE9"/>
<comment type="caution">
    <text evidence="1">The sequence shown here is derived from an EMBL/GenBank/DDBJ whole genome shotgun (WGS) entry which is preliminary data.</text>
</comment>
<name>A0A2D0ISE9_XENBU</name>
<dbReference type="EMBL" id="NIBS01000023">
    <property type="protein sequence ID" value="PHM24780.1"/>
    <property type="molecule type" value="Genomic_DNA"/>
</dbReference>